<reference evidence="1" key="1">
    <citation type="submission" date="2023-04" db="EMBL/GenBank/DDBJ databases">
        <title>Ambrosiozyma monospora NBRC 10751.</title>
        <authorList>
            <person name="Ichikawa N."/>
            <person name="Sato H."/>
            <person name="Tonouchi N."/>
        </authorList>
    </citation>
    <scope>NUCLEOTIDE SEQUENCE</scope>
    <source>
        <strain evidence="1">NBRC 10751</strain>
    </source>
</reference>
<proteinExistence type="predicted"/>
<dbReference type="EMBL" id="BSXS01000625">
    <property type="protein sequence ID" value="GME73219.1"/>
    <property type="molecule type" value="Genomic_DNA"/>
</dbReference>
<comment type="caution">
    <text evidence="1">The sequence shown here is derived from an EMBL/GenBank/DDBJ whole genome shotgun (WGS) entry which is preliminary data.</text>
</comment>
<dbReference type="Proteomes" id="UP001165064">
    <property type="component" value="Unassembled WGS sequence"/>
</dbReference>
<keyword evidence="2" id="KW-1185">Reference proteome</keyword>
<accession>A0ACB5SUB4</accession>
<sequence length="401" mass="45876">MFSTLRRRFNRNSLDDDESEGGAFNDSTSQTKKSRRPPNTAFRQQRLKAWQPILVPRVVLPMLLLVAIVCVPIGIGFMYATYNIQLLEIDYSKCETLASDSYKDIPGKYTTYHFKNNKKSSIQWKFNNDTDNDSATCTLKFDIPSDIKDTIYLYYKLTNFYQNHRKYVDSYDWNQLRGQAVDKNALSDKCSPMDVRDNKVIYPCGLVANSLFNDTINDPVDTSSNSAYTFDSTGIAWSSDLSKYKKSEYNTDDIVPPENWMKKYPNGYNDTALEALAKDERFMNWMKTAALPSFYKLYGKNKETFKKGTYEMDIELNYPVSIFGGSKSIAFSTSSVIGGRHMGLGICFIIVGGIAVVFMLIFLVKHVFTRKQSDHAFLEGLNDGSEERRNNPEDEVLRDIL</sequence>
<gene>
    <name evidence="1" type="ORF">Amon02_000130500</name>
</gene>
<name>A0ACB5SUB4_AMBMO</name>
<organism evidence="1 2">
    <name type="scientific">Ambrosiozyma monospora</name>
    <name type="common">Yeast</name>
    <name type="synonym">Endomycopsis monosporus</name>
    <dbReference type="NCBI Taxonomy" id="43982"/>
    <lineage>
        <taxon>Eukaryota</taxon>
        <taxon>Fungi</taxon>
        <taxon>Dikarya</taxon>
        <taxon>Ascomycota</taxon>
        <taxon>Saccharomycotina</taxon>
        <taxon>Pichiomycetes</taxon>
        <taxon>Pichiales</taxon>
        <taxon>Pichiaceae</taxon>
        <taxon>Ambrosiozyma</taxon>
    </lineage>
</organism>
<protein>
    <submittedName>
        <fullName evidence="1">Unnamed protein product</fullName>
    </submittedName>
</protein>
<evidence type="ECO:0000313" key="1">
    <source>
        <dbReference type="EMBL" id="GME73219.1"/>
    </source>
</evidence>
<evidence type="ECO:0000313" key="2">
    <source>
        <dbReference type="Proteomes" id="UP001165064"/>
    </source>
</evidence>